<name>A0A3G1KVF9_FORW1</name>
<dbReference type="SUPFAM" id="SSF46689">
    <property type="entry name" value="Homeodomain-like"/>
    <property type="match status" value="2"/>
</dbReference>
<evidence type="ECO:0000259" key="4">
    <source>
        <dbReference type="PROSITE" id="PS01124"/>
    </source>
</evidence>
<evidence type="ECO:0000256" key="3">
    <source>
        <dbReference type="ARBA" id="ARBA00023163"/>
    </source>
</evidence>
<dbReference type="GO" id="GO:0003700">
    <property type="term" value="F:DNA-binding transcription factor activity"/>
    <property type="evidence" value="ECO:0007669"/>
    <property type="project" value="InterPro"/>
</dbReference>
<evidence type="ECO:0000313" key="5">
    <source>
        <dbReference type="EMBL" id="ATW26503.1"/>
    </source>
</evidence>
<dbReference type="SMART" id="SM00342">
    <property type="entry name" value="HTH_ARAC"/>
    <property type="match status" value="1"/>
</dbReference>
<protein>
    <submittedName>
        <fullName evidence="5">AraC family transcriptional regulator</fullName>
    </submittedName>
</protein>
<sequence>MRLKSKKDDATISLTSRSSRLLDLVDKNTLKKLLHAFSNATGLRADIVDIKGKSIFGISDVQKSCRFCQLIWQYQHGAARCQAAYARAGEEAAKYGEPYIFRCPAGLIEWAAPIIIEGEHLGSIICGQVLMWEPEEFFWVELESMNKCLEIDLTSLMEAAKELEIVSGKKVQAAAELLFVTANYIMRAGWESLCHRKEIVRQQAMLADEITAKKHLEAQLNGENATNLDNCLKKERELISKVKLGDRETARKILGSLLVDILVVGVGNLPLIKARIIELMVALSRSAVENGSDLQEALDINAGLVESIVQAEATEEIADFALRGLQQYMDCQIKIKHIKNPHIIHQVKQYVRENIFLDLSLELIAQSVYLNPSYLSKLFKENQGITLMDYVTKVRMEEAKKLLGNPKYHIDEISSKLGFADPSYFSKVFKRCEGMSPRQFRQRI</sequence>
<keyword evidence="6" id="KW-1185">Reference proteome</keyword>
<dbReference type="InterPro" id="IPR018060">
    <property type="entry name" value="HTH_AraC"/>
</dbReference>
<keyword evidence="2" id="KW-0238">DNA-binding</keyword>
<organism evidence="5 6">
    <name type="scientific">Formimonas warabiya</name>
    <dbReference type="NCBI Taxonomy" id="1761012"/>
    <lineage>
        <taxon>Bacteria</taxon>
        <taxon>Bacillati</taxon>
        <taxon>Bacillota</taxon>
        <taxon>Clostridia</taxon>
        <taxon>Eubacteriales</taxon>
        <taxon>Peptococcaceae</taxon>
        <taxon>Candidatus Formimonas</taxon>
    </lineage>
</organism>
<dbReference type="PANTHER" id="PTHR43280">
    <property type="entry name" value="ARAC-FAMILY TRANSCRIPTIONAL REGULATOR"/>
    <property type="match status" value="1"/>
</dbReference>
<dbReference type="Proteomes" id="UP000323521">
    <property type="component" value="Chromosome"/>
</dbReference>
<dbReference type="PANTHER" id="PTHR43280:SF2">
    <property type="entry name" value="HTH-TYPE TRANSCRIPTIONAL REGULATOR EXSA"/>
    <property type="match status" value="1"/>
</dbReference>
<evidence type="ECO:0000256" key="2">
    <source>
        <dbReference type="ARBA" id="ARBA00023125"/>
    </source>
</evidence>
<dbReference type="InterPro" id="IPR020449">
    <property type="entry name" value="Tscrpt_reg_AraC-type_HTH"/>
</dbReference>
<keyword evidence="3" id="KW-0804">Transcription</keyword>
<evidence type="ECO:0000256" key="1">
    <source>
        <dbReference type="ARBA" id="ARBA00023015"/>
    </source>
</evidence>
<dbReference type="InterPro" id="IPR009057">
    <property type="entry name" value="Homeodomain-like_sf"/>
</dbReference>
<dbReference type="RefSeq" id="WP_148135817.1">
    <property type="nucleotide sequence ID" value="NZ_CP017634.1"/>
</dbReference>
<dbReference type="PROSITE" id="PS00041">
    <property type="entry name" value="HTH_ARAC_FAMILY_1"/>
    <property type="match status" value="1"/>
</dbReference>
<dbReference type="Pfam" id="PF10114">
    <property type="entry name" value="PocR"/>
    <property type="match status" value="1"/>
</dbReference>
<feature type="domain" description="HTH araC/xylS-type" evidence="4">
    <location>
        <begin position="345"/>
        <end position="443"/>
    </location>
</feature>
<dbReference type="Pfam" id="PF12833">
    <property type="entry name" value="HTH_18"/>
    <property type="match status" value="1"/>
</dbReference>
<dbReference type="InterPro" id="IPR018062">
    <property type="entry name" value="HTH_AraC-typ_CS"/>
</dbReference>
<dbReference type="InterPro" id="IPR018771">
    <property type="entry name" value="PocR_dom"/>
</dbReference>
<accession>A0A3G1KVF9</accession>
<dbReference type="PRINTS" id="PR00032">
    <property type="entry name" value="HTHARAC"/>
</dbReference>
<dbReference type="EMBL" id="CP017634">
    <property type="protein sequence ID" value="ATW26503.1"/>
    <property type="molecule type" value="Genomic_DNA"/>
</dbReference>
<dbReference type="AlphaFoldDB" id="A0A3G1KVF9"/>
<dbReference type="OrthoDB" id="324626at2"/>
<proteinExistence type="predicted"/>
<dbReference type="Gene3D" id="1.10.10.60">
    <property type="entry name" value="Homeodomain-like"/>
    <property type="match status" value="2"/>
</dbReference>
<gene>
    <name evidence="5" type="ORF">DCMF_18660</name>
</gene>
<evidence type="ECO:0000313" key="6">
    <source>
        <dbReference type="Proteomes" id="UP000323521"/>
    </source>
</evidence>
<keyword evidence="1" id="KW-0805">Transcription regulation</keyword>
<reference evidence="5 6" key="1">
    <citation type="submission" date="2016-10" db="EMBL/GenBank/DDBJ databases">
        <title>Complete Genome Sequence of Peptococcaceae strain DCMF.</title>
        <authorList>
            <person name="Edwards R.J."/>
            <person name="Holland S.I."/>
            <person name="Deshpande N.P."/>
            <person name="Wong Y.K."/>
            <person name="Ertan H."/>
            <person name="Manefield M."/>
            <person name="Russell T.L."/>
            <person name="Lee M.J."/>
        </authorList>
    </citation>
    <scope>NUCLEOTIDE SEQUENCE [LARGE SCALE GENOMIC DNA]</scope>
    <source>
        <strain evidence="5 6">DCMF</strain>
    </source>
</reference>
<dbReference type="GO" id="GO:0043565">
    <property type="term" value="F:sequence-specific DNA binding"/>
    <property type="evidence" value="ECO:0007669"/>
    <property type="project" value="InterPro"/>
</dbReference>
<dbReference type="PROSITE" id="PS01124">
    <property type="entry name" value="HTH_ARAC_FAMILY_2"/>
    <property type="match status" value="1"/>
</dbReference>
<dbReference type="KEGG" id="fwa:DCMF_18660"/>